<comment type="caution">
    <text evidence="3">The sequence shown here is derived from an EMBL/GenBank/DDBJ whole genome shotgun (WGS) entry which is preliminary data.</text>
</comment>
<evidence type="ECO:0000259" key="2">
    <source>
        <dbReference type="Pfam" id="PF07731"/>
    </source>
</evidence>
<evidence type="ECO:0000313" key="4">
    <source>
        <dbReference type="Proteomes" id="UP000748756"/>
    </source>
</evidence>
<evidence type="ECO:0000313" key="3">
    <source>
        <dbReference type="EMBL" id="KAF9151185.1"/>
    </source>
</evidence>
<gene>
    <name evidence="3" type="ORF">BG015_006991</name>
</gene>
<keyword evidence="1" id="KW-0472">Membrane</keyword>
<keyword evidence="1" id="KW-0812">Transmembrane</keyword>
<evidence type="ECO:0000256" key="1">
    <source>
        <dbReference type="SAM" id="Phobius"/>
    </source>
</evidence>
<name>A0A9P5S1Q6_9FUNG</name>
<reference evidence="3" key="1">
    <citation type="journal article" date="2020" name="Fungal Divers.">
        <title>Resolving the Mortierellaceae phylogeny through synthesis of multi-gene phylogenetics and phylogenomics.</title>
        <authorList>
            <person name="Vandepol N."/>
            <person name="Liber J."/>
            <person name="Desiro A."/>
            <person name="Na H."/>
            <person name="Kennedy M."/>
            <person name="Barry K."/>
            <person name="Grigoriev I.V."/>
            <person name="Miller A.N."/>
            <person name="O'Donnell K."/>
            <person name="Stajich J.E."/>
            <person name="Bonito G."/>
        </authorList>
    </citation>
    <scope>NUCLEOTIDE SEQUENCE</scope>
    <source>
        <strain evidence="3">NRRL 6426</strain>
    </source>
</reference>
<sequence length="206" mass="22160">MATTSADNQISLTASFHVMDDYINKTTFNDITYVAPKVPTLYTAVSIGNLSSGPQICGTYAHPLVLKHNSWVEIIINNNDAGNHPFHLHGHVFQVVGREWHLQAGLANTIIEAPEVMSGVLTVDQTHLQHCTDLGLPFSGNAARNQGFDLTGQNVGSNLLSGTFTTKGIIALLFTVLSAVVGLATVVWYAQDEELVSSKEGKDGKD</sequence>
<dbReference type="InterPro" id="IPR008972">
    <property type="entry name" value="Cupredoxin"/>
</dbReference>
<dbReference type="InterPro" id="IPR011706">
    <property type="entry name" value="Cu-oxidase_C"/>
</dbReference>
<dbReference type="Gene3D" id="2.60.40.420">
    <property type="entry name" value="Cupredoxins - blue copper proteins"/>
    <property type="match status" value="1"/>
</dbReference>
<feature type="domain" description="Plastocyanin-like" evidence="2">
    <location>
        <begin position="33"/>
        <end position="99"/>
    </location>
</feature>
<feature type="transmembrane region" description="Helical" evidence="1">
    <location>
        <begin position="169"/>
        <end position="190"/>
    </location>
</feature>
<proteinExistence type="predicted"/>
<dbReference type="GO" id="GO:0016491">
    <property type="term" value="F:oxidoreductase activity"/>
    <property type="evidence" value="ECO:0007669"/>
    <property type="project" value="InterPro"/>
</dbReference>
<dbReference type="Pfam" id="PF07731">
    <property type="entry name" value="Cu-oxidase_2"/>
    <property type="match status" value="1"/>
</dbReference>
<dbReference type="OrthoDB" id="2121828at2759"/>
<dbReference type="Proteomes" id="UP000748756">
    <property type="component" value="Unassembled WGS sequence"/>
</dbReference>
<dbReference type="GO" id="GO:0005507">
    <property type="term" value="F:copper ion binding"/>
    <property type="evidence" value="ECO:0007669"/>
    <property type="project" value="InterPro"/>
</dbReference>
<organism evidence="3 4">
    <name type="scientific">Linnemannia schmuckeri</name>
    <dbReference type="NCBI Taxonomy" id="64567"/>
    <lineage>
        <taxon>Eukaryota</taxon>
        <taxon>Fungi</taxon>
        <taxon>Fungi incertae sedis</taxon>
        <taxon>Mucoromycota</taxon>
        <taxon>Mortierellomycotina</taxon>
        <taxon>Mortierellomycetes</taxon>
        <taxon>Mortierellales</taxon>
        <taxon>Mortierellaceae</taxon>
        <taxon>Linnemannia</taxon>
    </lineage>
</organism>
<dbReference type="AlphaFoldDB" id="A0A9P5S1Q6"/>
<dbReference type="SUPFAM" id="SSF49503">
    <property type="entry name" value="Cupredoxins"/>
    <property type="match status" value="1"/>
</dbReference>
<keyword evidence="4" id="KW-1185">Reference proteome</keyword>
<accession>A0A9P5S1Q6</accession>
<protein>
    <recommendedName>
        <fullName evidence="2">Plastocyanin-like domain-containing protein</fullName>
    </recommendedName>
</protein>
<dbReference type="EMBL" id="JAAAUQ010000345">
    <property type="protein sequence ID" value="KAF9151185.1"/>
    <property type="molecule type" value="Genomic_DNA"/>
</dbReference>
<keyword evidence="1" id="KW-1133">Transmembrane helix</keyword>